<dbReference type="PRINTS" id="PR00411">
    <property type="entry name" value="PNDRDTASEI"/>
</dbReference>
<dbReference type="PANTHER" id="PTHR10668">
    <property type="entry name" value="PHYTOENE DEHYDROGENASE"/>
    <property type="match status" value="1"/>
</dbReference>
<gene>
    <name evidence="1" type="ORF">Pth03_80410</name>
</gene>
<dbReference type="EMBL" id="BOOR01000091">
    <property type="protein sequence ID" value="GII59652.1"/>
    <property type="molecule type" value="Genomic_DNA"/>
</dbReference>
<name>A0A8J3Y2S4_9ACTN</name>
<dbReference type="PANTHER" id="PTHR10668:SF105">
    <property type="entry name" value="DEHYDROGENASE-RELATED"/>
    <property type="match status" value="1"/>
</dbReference>
<evidence type="ECO:0000313" key="1">
    <source>
        <dbReference type="EMBL" id="GII59652.1"/>
    </source>
</evidence>
<protein>
    <submittedName>
        <fullName evidence="1">FAD-dependent oxidoreductase</fullName>
    </submittedName>
</protein>
<dbReference type="SUPFAM" id="SSF51905">
    <property type="entry name" value="FAD/NAD(P)-binding domain"/>
    <property type="match status" value="1"/>
</dbReference>
<dbReference type="AlphaFoldDB" id="A0A8J3Y2S4"/>
<sequence>MSGFDSEFDAVVVGSGPNGLMAAVTMAEAGRRVLLVEAAGTCGGGLRTEELTLPGFRHDVCATVMAMALASPAFRELDLDVDWAHPPVPAAHPLDKRPAVLVHRDPGRTAEALGRDAAAWQATVGAAARAGFPLVDTLLAPLSLPKAPFSAARFGVPAVLPLTVLARSAFRTPEARAVLAGMAAHSMLDLRAPLTSGYGMLLAALAHRVGWPVARGGSQAVADALAARLVRHGGEIVTGHTVRSLRELPPARSILLDLTPRQVAAVAGDRLPPGYLRRLSRFRYGPGVFKMDWALSAPVPWRDPSVASAGTVHLGGSLEEIARSEADVARGRHPERPYVLAVQPSVADPSRAPAGAHVLWAYCHVPNGSDVDMSAAVEAQIERFAPGFRDVVLARHVMGPAALERRNPNLVGGDIGGGSARLSQFVGRPVYGVHPWATPVDGLYICSASTPPGPSVHGMGGLQAARLALRREERAAARV</sequence>
<dbReference type="RefSeq" id="WP_203949698.1">
    <property type="nucleotide sequence ID" value="NZ_BOOR01000091.1"/>
</dbReference>
<accession>A0A8J3Y2S4</accession>
<dbReference type="Gene3D" id="3.90.660.50">
    <property type="match status" value="1"/>
</dbReference>
<keyword evidence="2" id="KW-1185">Reference proteome</keyword>
<comment type="caution">
    <text evidence="1">The sequence shown here is derived from an EMBL/GenBank/DDBJ whole genome shotgun (WGS) entry which is preliminary data.</text>
</comment>
<dbReference type="Pfam" id="PF13450">
    <property type="entry name" value="NAD_binding_8"/>
    <property type="match status" value="1"/>
</dbReference>
<reference evidence="1" key="1">
    <citation type="submission" date="2021-01" db="EMBL/GenBank/DDBJ databases">
        <title>Whole genome shotgun sequence of Planotetraspora thailandica NBRC 104271.</title>
        <authorList>
            <person name="Komaki H."/>
            <person name="Tamura T."/>
        </authorList>
    </citation>
    <scope>NUCLEOTIDE SEQUENCE</scope>
    <source>
        <strain evidence="1">NBRC 104271</strain>
    </source>
</reference>
<dbReference type="InterPro" id="IPR036188">
    <property type="entry name" value="FAD/NAD-bd_sf"/>
</dbReference>
<dbReference type="Proteomes" id="UP000605992">
    <property type="component" value="Unassembled WGS sequence"/>
</dbReference>
<dbReference type="Gene3D" id="3.50.50.60">
    <property type="entry name" value="FAD/NAD(P)-binding domain"/>
    <property type="match status" value="1"/>
</dbReference>
<proteinExistence type="predicted"/>
<evidence type="ECO:0000313" key="2">
    <source>
        <dbReference type="Proteomes" id="UP000605992"/>
    </source>
</evidence>
<organism evidence="1 2">
    <name type="scientific">Planotetraspora thailandica</name>
    <dbReference type="NCBI Taxonomy" id="487172"/>
    <lineage>
        <taxon>Bacteria</taxon>
        <taxon>Bacillati</taxon>
        <taxon>Actinomycetota</taxon>
        <taxon>Actinomycetes</taxon>
        <taxon>Streptosporangiales</taxon>
        <taxon>Streptosporangiaceae</taxon>
        <taxon>Planotetraspora</taxon>
    </lineage>
</organism>